<evidence type="ECO:0000256" key="1">
    <source>
        <dbReference type="ARBA" id="ARBA00005532"/>
    </source>
</evidence>
<comment type="subcellular location">
    <subcellularLocation>
        <location evidence="4">Mitochondrion</location>
    </subcellularLocation>
</comment>
<dbReference type="FunCoup" id="A0A1E7FKM0">
    <property type="interactions" value="247"/>
</dbReference>
<dbReference type="InParanoid" id="A0A1E7FKM0"/>
<dbReference type="Gene3D" id="3.30.479.20">
    <property type="entry name" value="Elongation factor Ts, dimerisation domain"/>
    <property type="match status" value="2"/>
</dbReference>
<keyword evidence="7" id="KW-1185">Reference proteome</keyword>
<evidence type="ECO:0000256" key="4">
    <source>
        <dbReference type="HAMAP-Rule" id="MF_03135"/>
    </source>
</evidence>
<keyword evidence="2 4" id="KW-0251">Elongation factor</keyword>
<gene>
    <name evidence="6" type="ORF">FRACYDRAFT_207150</name>
</gene>
<dbReference type="Pfam" id="PF00889">
    <property type="entry name" value="EF_TS"/>
    <property type="match status" value="1"/>
</dbReference>
<feature type="domain" description="Translation elongation factor EFTs/EF1B dimerisation" evidence="5">
    <location>
        <begin position="69"/>
        <end position="289"/>
    </location>
</feature>
<dbReference type="FunFam" id="1.10.8.10:FF:000001">
    <property type="entry name" value="Elongation factor Ts"/>
    <property type="match status" value="1"/>
</dbReference>
<dbReference type="InterPro" id="IPR036402">
    <property type="entry name" value="EF-Ts_dimer_sf"/>
</dbReference>
<dbReference type="GO" id="GO:0070125">
    <property type="term" value="P:mitochondrial translational elongation"/>
    <property type="evidence" value="ECO:0007669"/>
    <property type="project" value="TreeGrafter"/>
</dbReference>
<evidence type="ECO:0000313" key="7">
    <source>
        <dbReference type="Proteomes" id="UP000095751"/>
    </source>
</evidence>
<dbReference type="CDD" id="cd14275">
    <property type="entry name" value="UBA_EF-Ts"/>
    <property type="match status" value="1"/>
</dbReference>
<name>A0A1E7FKM0_9STRA</name>
<dbReference type="OrthoDB" id="277235at2759"/>
<dbReference type="HAMAP" id="MF_00050">
    <property type="entry name" value="EF_Ts"/>
    <property type="match status" value="1"/>
</dbReference>
<sequence length="290" mass="30993">MSQLKELRSVSGAPIVDCKKALIEMEGDMENALDWLRQHGTAKASKKLGDREAEEGLVACAVSENGKSASIVKVSSETDFAGKSDTFVKLACHVASATLNSNSSGVLEPQSSSVLGLEYESKSVQAALDDAIVAIRENLGVSAAIKLTTKDDGLLVAYVHGKVDPSSNAGLAAAVVEISGDGITTNPEAANEIGRKLAMHIVAAKPMYLDISCVPEDILEKEKEILKSQIADSNKPPEVIEKIINGRMRKFYSEVCLTEQEHMVEEGNPKVSKALKDQGLSINSFEMFSI</sequence>
<accession>A0A1E7FKM0</accession>
<dbReference type="GO" id="GO:0003746">
    <property type="term" value="F:translation elongation factor activity"/>
    <property type="evidence" value="ECO:0007669"/>
    <property type="project" value="UniProtKB-UniRule"/>
</dbReference>
<dbReference type="Gene3D" id="1.10.286.20">
    <property type="match status" value="1"/>
</dbReference>
<evidence type="ECO:0000256" key="2">
    <source>
        <dbReference type="ARBA" id="ARBA00022768"/>
    </source>
</evidence>
<dbReference type="PANTHER" id="PTHR11741:SF0">
    <property type="entry name" value="ELONGATION FACTOR TS, MITOCHONDRIAL"/>
    <property type="match status" value="1"/>
</dbReference>
<dbReference type="Gene3D" id="1.10.8.10">
    <property type="entry name" value="DNA helicase RuvA subunit, C-terminal domain"/>
    <property type="match status" value="1"/>
</dbReference>
<dbReference type="KEGG" id="fcy:FRACYDRAFT_207150"/>
<comment type="function">
    <text evidence="4">Associates with the EF-Tu.GDP complex and induces the exchange of GDP to GTP. It remains bound to the aminoacyl-tRNA.EF-Tu.GTP complex up to the GTP hydrolysis stage on the ribosome.</text>
</comment>
<dbReference type="InterPro" id="IPR009060">
    <property type="entry name" value="UBA-like_sf"/>
</dbReference>
<organism evidence="6 7">
    <name type="scientific">Fragilariopsis cylindrus CCMP1102</name>
    <dbReference type="NCBI Taxonomy" id="635003"/>
    <lineage>
        <taxon>Eukaryota</taxon>
        <taxon>Sar</taxon>
        <taxon>Stramenopiles</taxon>
        <taxon>Ochrophyta</taxon>
        <taxon>Bacillariophyta</taxon>
        <taxon>Bacillariophyceae</taxon>
        <taxon>Bacillariophycidae</taxon>
        <taxon>Bacillariales</taxon>
        <taxon>Bacillariaceae</taxon>
        <taxon>Fragilariopsis</taxon>
    </lineage>
</organism>
<comment type="similarity">
    <text evidence="1 4">Belongs to the EF-Ts family.</text>
</comment>
<dbReference type="PANTHER" id="PTHR11741">
    <property type="entry name" value="ELONGATION FACTOR TS"/>
    <property type="match status" value="1"/>
</dbReference>
<keyword evidence="3 4" id="KW-0648">Protein biosynthesis</keyword>
<proteinExistence type="inferred from homology"/>
<dbReference type="AlphaFoldDB" id="A0A1E7FKM0"/>
<dbReference type="FunFam" id="1.10.286.20:FF:000001">
    <property type="entry name" value="Elongation factor Ts"/>
    <property type="match status" value="1"/>
</dbReference>
<dbReference type="EMBL" id="KV784356">
    <property type="protein sequence ID" value="OEU18720.1"/>
    <property type="molecule type" value="Genomic_DNA"/>
</dbReference>
<dbReference type="SUPFAM" id="SSF46934">
    <property type="entry name" value="UBA-like"/>
    <property type="match status" value="1"/>
</dbReference>
<dbReference type="Proteomes" id="UP000095751">
    <property type="component" value="Unassembled WGS sequence"/>
</dbReference>
<evidence type="ECO:0000313" key="6">
    <source>
        <dbReference type="EMBL" id="OEU18720.1"/>
    </source>
</evidence>
<dbReference type="InterPro" id="IPR014039">
    <property type="entry name" value="Transl_elong_EFTs/EF1B_dimer"/>
</dbReference>
<dbReference type="InterPro" id="IPR001816">
    <property type="entry name" value="Transl_elong_EFTs/EF1B"/>
</dbReference>
<evidence type="ECO:0000256" key="3">
    <source>
        <dbReference type="ARBA" id="ARBA00022917"/>
    </source>
</evidence>
<protein>
    <recommendedName>
        <fullName evidence="4">Elongation factor Ts, mitochondrial</fullName>
        <shortName evidence="4">EF-Ts</shortName>
        <shortName evidence="4">EF-TsMt</shortName>
    </recommendedName>
</protein>
<dbReference type="GO" id="GO:0005739">
    <property type="term" value="C:mitochondrion"/>
    <property type="evidence" value="ECO:0007669"/>
    <property type="project" value="UniProtKB-SubCell"/>
</dbReference>
<evidence type="ECO:0000259" key="5">
    <source>
        <dbReference type="Pfam" id="PF00889"/>
    </source>
</evidence>
<reference evidence="6 7" key="1">
    <citation type="submission" date="2016-09" db="EMBL/GenBank/DDBJ databases">
        <title>Extensive genetic diversity and differential bi-allelic expression allows diatom success in the polar Southern Ocean.</title>
        <authorList>
            <consortium name="DOE Joint Genome Institute"/>
            <person name="Mock T."/>
            <person name="Otillar R.P."/>
            <person name="Strauss J."/>
            <person name="Dupont C."/>
            <person name="Frickenhaus S."/>
            <person name="Maumus F."/>
            <person name="Mcmullan M."/>
            <person name="Sanges R."/>
            <person name="Schmutz J."/>
            <person name="Toseland A."/>
            <person name="Valas R."/>
            <person name="Veluchamy A."/>
            <person name="Ward B.J."/>
            <person name="Allen A."/>
            <person name="Barry K."/>
            <person name="Falciatore A."/>
            <person name="Ferrante M."/>
            <person name="Fortunato A.E."/>
            <person name="Gloeckner G."/>
            <person name="Gruber A."/>
            <person name="Hipkin R."/>
            <person name="Janech M."/>
            <person name="Kroth P."/>
            <person name="Leese F."/>
            <person name="Lindquist E."/>
            <person name="Lyon B.R."/>
            <person name="Martin J."/>
            <person name="Mayer C."/>
            <person name="Parker M."/>
            <person name="Quesneville H."/>
            <person name="Raymond J."/>
            <person name="Uhlig C."/>
            <person name="Valentin K.U."/>
            <person name="Worden A.Z."/>
            <person name="Armbrust E.V."/>
            <person name="Bowler C."/>
            <person name="Green B."/>
            <person name="Moulton V."/>
            <person name="Van Oosterhout C."/>
            <person name="Grigoriev I."/>
        </authorList>
    </citation>
    <scope>NUCLEOTIDE SEQUENCE [LARGE SCALE GENOMIC DNA]</scope>
    <source>
        <strain evidence="6 7">CCMP1102</strain>
    </source>
</reference>
<dbReference type="NCBIfam" id="TIGR00116">
    <property type="entry name" value="tsf"/>
    <property type="match status" value="1"/>
</dbReference>
<keyword evidence="4" id="KW-0496">Mitochondrion</keyword>
<dbReference type="SUPFAM" id="SSF54713">
    <property type="entry name" value="Elongation factor Ts (EF-Ts), dimerisation domain"/>
    <property type="match status" value="1"/>
</dbReference>